<gene>
    <name evidence="1" type="ORF">S03H2_64863</name>
</gene>
<dbReference type="AlphaFoldDB" id="X1JUV2"/>
<feature type="non-terminal residue" evidence="1">
    <location>
        <position position="111"/>
    </location>
</feature>
<reference evidence="1" key="1">
    <citation type="journal article" date="2014" name="Front. Microbiol.">
        <title>High frequency of phylogenetically diverse reductive dehalogenase-homologous genes in deep subseafloor sedimentary metagenomes.</title>
        <authorList>
            <person name="Kawai M."/>
            <person name="Futagami T."/>
            <person name="Toyoda A."/>
            <person name="Takaki Y."/>
            <person name="Nishi S."/>
            <person name="Hori S."/>
            <person name="Arai W."/>
            <person name="Tsubouchi T."/>
            <person name="Morono Y."/>
            <person name="Uchiyama I."/>
            <person name="Ito T."/>
            <person name="Fujiyama A."/>
            <person name="Inagaki F."/>
            <person name="Takami H."/>
        </authorList>
    </citation>
    <scope>NUCLEOTIDE SEQUENCE</scope>
    <source>
        <strain evidence="1">Expedition CK06-06</strain>
    </source>
</reference>
<proteinExistence type="predicted"/>
<organism evidence="1">
    <name type="scientific">marine sediment metagenome</name>
    <dbReference type="NCBI Taxonomy" id="412755"/>
    <lineage>
        <taxon>unclassified sequences</taxon>
        <taxon>metagenomes</taxon>
        <taxon>ecological metagenomes</taxon>
    </lineage>
</organism>
<name>X1JUV2_9ZZZZ</name>
<protein>
    <submittedName>
        <fullName evidence="1">Uncharacterized protein</fullName>
    </submittedName>
</protein>
<evidence type="ECO:0000313" key="1">
    <source>
        <dbReference type="EMBL" id="GAH82039.1"/>
    </source>
</evidence>
<comment type="caution">
    <text evidence="1">The sequence shown here is derived from an EMBL/GenBank/DDBJ whole genome shotgun (WGS) entry which is preliminary data.</text>
</comment>
<dbReference type="EMBL" id="BARU01042179">
    <property type="protein sequence ID" value="GAH82039.1"/>
    <property type="molecule type" value="Genomic_DNA"/>
</dbReference>
<accession>X1JUV2</accession>
<sequence>MDPAAFVVCRVDKTRWPVKAALIPRPAVSLSLISPTMIISGSCLTRALKPEAKDKHELARILRQEGFLLTSAVLGEKEAKKGFEIRLPALFGVSLKEKVFFTRNLKVMIAA</sequence>